<feature type="domain" description="Hemerythrin-like" evidence="1">
    <location>
        <begin position="14"/>
        <end position="145"/>
    </location>
</feature>
<evidence type="ECO:0000313" key="2">
    <source>
        <dbReference type="EMBL" id="MFC6237053.1"/>
    </source>
</evidence>
<organism evidence="2 3">
    <name type="scientific">Longivirga aurantiaca</name>
    <dbReference type="NCBI Taxonomy" id="1837743"/>
    <lineage>
        <taxon>Bacteria</taxon>
        <taxon>Bacillati</taxon>
        <taxon>Actinomycetota</taxon>
        <taxon>Actinomycetes</taxon>
        <taxon>Sporichthyales</taxon>
        <taxon>Sporichthyaceae</taxon>
        <taxon>Longivirga</taxon>
    </lineage>
</organism>
<comment type="caution">
    <text evidence="2">The sequence shown here is derived from an EMBL/GenBank/DDBJ whole genome shotgun (WGS) entry which is preliminary data.</text>
</comment>
<sequence length="218" mass="23597">MTQLDKARPDTRDMLVVHTALRREIGALPALVRGVADDDTDRSAVVGGHYALMARLLHIHHEGEDVALWPVLHQRAPEAAELVARMQREHADLGTALETADSAVPRWQADPTAAAREEAAAAIAAVDRVLIAHLAEEESEVLPLAERVLTVDEWDAIGAHARSHLTPDTAFVIFGMLLEEAPAPVAEAMLGTMPPPAREAFHAVGQKQYDDYIAGVRA</sequence>
<protein>
    <submittedName>
        <fullName evidence="2">Hemerythrin domain-containing protein</fullName>
    </submittedName>
</protein>
<evidence type="ECO:0000313" key="3">
    <source>
        <dbReference type="Proteomes" id="UP001596138"/>
    </source>
</evidence>
<evidence type="ECO:0000259" key="1">
    <source>
        <dbReference type="Pfam" id="PF01814"/>
    </source>
</evidence>
<dbReference type="CDD" id="cd12108">
    <property type="entry name" value="Hr-like"/>
    <property type="match status" value="1"/>
</dbReference>
<dbReference type="Proteomes" id="UP001596138">
    <property type="component" value="Unassembled WGS sequence"/>
</dbReference>
<reference evidence="3" key="1">
    <citation type="journal article" date="2019" name="Int. J. Syst. Evol. Microbiol.">
        <title>The Global Catalogue of Microorganisms (GCM) 10K type strain sequencing project: providing services to taxonomists for standard genome sequencing and annotation.</title>
        <authorList>
            <consortium name="The Broad Institute Genomics Platform"/>
            <consortium name="The Broad Institute Genome Sequencing Center for Infectious Disease"/>
            <person name="Wu L."/>
            <person name="Ma J."/>
        </authorList>
    </citation>
    <scope>NUCLEOTIDE SEQUENCE [LARGE SCALE GENOMIC DNA]</scope>
    <source>
        <strain evidence="3">CGMCC 4.7317</strain>
    </source>
</reference>
<accession>A0ABW1SYY0</accession>
<dbReference type="EMBL" id="JBHSTI010000008">
    <property type="protein sequence ID" value="MFC6237053.1"/>
    <property type="molecule type" value="Genomic_DNA"/>
</dbReference>
<proteinExistence type="predicted"/>
<dbReference type="InterPro" id="IPR012312">
    <property type="entry name" value="Hemerythrin-like"/>
</dbReference>
<dbReference type="RefSeq" id="WP_386764098.1">
    <property type="nucleotide sequence ID" value="NZ_JBHSTI010000008.1"/>
</dbReference>
<gene>
    <name evidence="2" type="ORF">ACFQGU_04135</name>
</gene>
<dbReference type="Gene3D" id="1.20.120.520">
    <property type="entry name" value="nmb1532 protein domain like"/>
    <property type="match status" value="1"/>
</dbReference>
<name>A0ABW1SYY0_9ACTN</name>
<dbReference type="Pfam" id="PF01814">
    <property type="entry name" value="Hemerythrin"/>
    <property type="match status" value="1"/>
</dbReference>
<keyword evidence="3" id="KW-1185">Reference proteome</keyword>